<evidence type="ECO:0000313" key="1">
    <source>
        <dbReference type="EMBL" id="CAG8848897.1"/>
    </source>
</evidence>
<organism evidence="1 2">
    <name type="scientific">Racocetra persica</name>
    <dbReference type="NCBI Taxonomy" id="160502"/>
    <lineage>
        <taxon>Eukaryota</taxon>
        <taxon>Fungi</taxon>
        <taxon>Fungi incertae sedis</taxon>
        <taxon>Mucoromycota</taxon>
        <taxon>Glomeromycotina</taxon>
        <taxon>Glomeromycetes</taxon>
        <taxon>Diversisporales</taxon>
        <taxon>Gigasporaceae</taxon>
        <taxon>Racocetra</taxon>
    </lineage>
</organism>
<dbReference type="EMBL" id="CAJVQC010162817">
    <property type="protein sequence ID" value="CAG8848897.1"/>
    <property type="molecule type" value="Genomic_DNA"/>
</dbReference>
<reference evidence="1" key="1">
    <citation type="submission" date="2021-06" db="EMBL/GenBank/DDBJ databases">
        <authorList>
            <person name="Kallberg Y."/>
            <person name="Tangrot J."/>
            <person name="Rosling A."/>
        </authorList>
    </citation>
    <scope>NUCLEOTIDE SEQUENCE</scope>
    <source>
        <strain evidence="1">MA461A</strain>
    </source>
</reference>
<evidence type="ECO:0000313" key="2">
    <source>
        <dbReference type="Proteomes" id="UP000789920"/>
    </source>
</evidence>
<feature type="non-terminal residue" evidence="1">
    <location>
        <position position="1"/>
    </location>
</feature>
<dbReference type="Proteomes" id="UP000789920">
    <property type="component" value="Unassembled WGS sequence"/>
</dbReference>
<proteinExistence type="predicted"/>
<comment type="caution">
    <text evidence="1">The sequence shown here is derived from an EMBL/GenBank/DDBJ whole genome shotgun (WGS) entry which is preliminary data.</text>
</comment>
<feature type="non-terminal residue" evidence="1">
    <location>
        <position position="42"/>
    </location>
</feature>
<accession>A0ACA9SYB7</accession>
<gene>
    <name evidence="1" type="ORF">RPERSI_LOCUS35348</name>
</gene>
<keyword evidence="2" id="KW-1185">Reference proteome</keyword>
<protein>
    <submittedName>
        <fullName evidence="1">940_t:CDS:1</fullName>
    </submittedName>
</protein>
<sequence>PLMFPMASCTNEFFSKSMAHSTSSQISGSSASPVVLASSTES</sequence>
<name>A0ACA9SYB7_9GLOM</name>